<reference evidence="1" key="1">
    <citation type="journal article" date="2023" name="Int. J. Syst. Evol. Microbiol.">
        <title>Sinisalibacter aestuarii sp. nov., isolated from estuarine sediment of the Arakawa River.</title>
        <authorList>
            <person name="Arafat S.T."/>
            <person name="Hirano S."/>
            <person name="Sato A."/>
            <person name="Takeuchi K."/>
            <person name="Yasuda T."/>
            <person name="Terahara T."/>
            <person name="Hamada M."/>
            <person name="Kobayashi T."/>
        </authorList>
    </citation>
    <scope>NUCLEOTIDE SEQUENCE</scope>
    <source>
        <strain evidence="1">B-399</strain>
    </source>
</reference>
<dbReference type="Pfam" id="PF19654">
    <property type="entry name" value="DUF6157"/>
    <property type="match status" value="1"/>
</dbReference>
<protein>
    <submittedName>
        <fullName evidence="1">Uncharacterized protein</fullName>
    </submittedName>
</protein>
<organism evidence="1 2">
    <name type="scientific">Sinisalibacter aestuarii</name>
    <dbReference type="NCBI Taxonomy" id="2949426"/>
    <lineage>
        <taxon>Bacteria</taxon>
        <taxon>Pseudomonadati</taxon>
        <taxon>Pseudomonadota</taxon>
        <taxon>Alphaproteobacteria</taxon>
        <taxon>Rhodobacterales</taxon>
        <taxon>Roseobacteraceae</taxon>
        <taxon>Sinisalibacter</taxon>
    </lineage>
</organism>
<keyword evidence="2" id="KW-1185">Reference proteome</keyword>
<gene>
    <name evidence="1" type="ORF">STA1M1_27160</name>
</gene>
<dbReference type="InterPro" id="IPR046155">
    <property type="entry name" value="DUF6157"/>
</dbReference>
<dbReference type="Proteomes" id="UP001144205">
    <property type="component" value="Unassembled WGS sequence"/>
</dbReference>
<proteinExistence type="predicted"/>
<name>A0ABQ5LV40_9RHOB</name>
<comment type="caution">
    <text evidence="1">The sequence shown here is derived from an EMBL/GenBank/DDBJ whole genome shotgun (WGS) entry which is preliminary data.</text>
</comment>
<accession>A0ABQ5LV40</accession>
<dbReference type="EMBL" id="BROH01000008">
    <property type="protein sequence ID" value="GKY88847.1"/>
    <property type="molecule type" value="Genomic_DNA"/>
</dbReference>
<evidence type="ECO:0000313" key="1">
    <source>
        <dbReference type="EMBL" id="GKY88847.1"/>
    </source>
</evidence>
<dbReference type="RefSeq" id="WP_281842889.1">
    <property type="nucleotide sequence ID" value="NZ_BROH01000008.1"/>
</dbReference>
<sequence length="134" mass="14234">MYSTNYASTLILVAPDTKAVAGQVPARPGTIAALQYDLLAAAPYRYTSDELLTAVEARRRGLGPQAHQALAAEFFARPRACLRTSPLAKSNGWGLHHDAEGRVALVGCETDRYGALVADPSVHKVAAMRSSRAG</sequence>
<evidence type="ECO:0000313" key="2">
    <source>
        <dbReference type="Proteomes" id="UP001144205"/>
    </source>
</evidence>